<gene>
    <name evidence="2" type="ORF">CBR_g12162</name>
</gene>
<comment type="caution">
    <text evidence="2">The sequence shown here is derived from an EMBL/GenBank/DDBJ whole genome shotgun (WGS) entry which is preliminary data.</text>
</comment>
<name>A0A388KR97_CHABU</name>
<feature type="region of interest" description="Disordered" evidence="1">
    <location>
        <begin position="218"/>
        <end position="272"/>
    </location>
</feature>
<evidence type="ECO:0000313" key="3">
    <source>
        <dbReference type="Proteomes" id="UP000265515"/>
    </source>
</evidence>
<feature type="compositionally biased region" description="Polar residues" evidence="1">
    <location>
        <begin position="433"/>
        <end position="462"/>
    </location>
</feature>
<feature type="compositionally biased region" description="Basic and acidic residues" evidence="1">
    <location>
        <begin position="746"/>
        <end position="775"/>
    </location>
</feature>
<feature type="region of interest" description="Disordered" evidence="1">
    <location>
        <begin position="393"/>
        <end position="466"/>
    </location>
</feature>
<sequence>MLDHATATSRAPNRVQVIRVRGTHALTLPLLVLPVAAPGCTTDETKQLNGRIDHVVNLIGDIGVFNGPDTISSTVAAIKTNITRLQTRPDAAMKTYKMPHFDINKFDDDNKSDALTWWQRFLTEASCRTVPADDMMKGLYLQLIGGAQAWMNHLAATKKCTIGELHTHIPWKEFEQLWFTRFMVHNIVKAAAMNEVYTCSQAGHGRLYGVLESRGGGTRPCGSPGSTESADAGTLRPIRSSSVSRARNGKTSSAAGASASVSFVPPSTSQCPGTANFGSKVNSSCKTWAPSPVRSPPGCSTRDKGVRKSGSGSAAISSSTDGRWNLYGVWDRHQQVDDGKLLGGPLIGGSVMPLLARGLDGIAMGRVGVGASAWIGVGGLDGKKNNVQKGAPLLHRRKMEKQTQLKGCSSGTDASVASDQRIANWKPYGMPSPNRTSPRGGSGSIGKSNSAANSEQTTNSEKGGQLHRDLVLAPQGHRRAKSDVFGVGLSPVNGVCKPVSNEALNMGGAESLLPYVRPRPEVPESQASMGRVCGAKGSLTEEEVNDCSLSARRAGGQGVSLCAPAAANCQGETVRIELVGIRSLDSDARKPNGQQSRAQAIIHSVETPILRAQSADGNPPAAMGGAHGSSAMLVNVYPVSGKGGKPLQDFSSEVLDASGDWNAPVANEANGLFVSAVLASTGEQPSAREAEMPAGTEGDESDIRSGMVVDAPASYQESSQECVEQVVVRSLSEGGSRLMADLLSRGTEDSEVKQAIERNPGKTPELEQEKRKEGPLEVTPETLWKEDVLVGETGERRDIGGAEGAGNVPVAGDDASEGVEVAVVGRGVVAVGCEEGRETGREVMGVEEGVVEDGGGVVLEDEAWPAWPRETGREVMGVEEGVVEDGGGVVLEDEAWPAWPAERLWASWPEEDGRPVWPAGVDWMDWPEEEGGDDVVTMVMAGVWFSREVTRSDMEIMEASILRSEAESA</sequence>
<feature type="compositionally biased region" description="Low complexity" evidence="1">
    <location>
        <begin position="309"/>
        <end position="318"/>
    </location>
</feature>
<reference evidence="2 3" key="1">
    <citation type="journal article" date="2018" name="Cell">
        <title>The Chara Genome: Secondary Complexity and Implications for Plant Terrestrialization.</title>
        <authorList>
            <person name="Nishiyama T."/>
            <person name="Sakayama H."/>
            <person name="Vries J.D."/>
            <person name="Buschmann H."/>
            <person name="Saint-Marcoux D."/>
            <person name="Ullrich K.K."/>
            <person name="Haas F.B."/>
            <person name="Vanderstraeten L."/>
            <person name="Becker D."/>
            <person name="Lang D."/>
            <person name="Vosolsobe S."/>
            <person name="Rombauts S."/>
            <person name="Wilhelmsson P.K.I."/>
            <person name="Janitza P."/>
            <person name="Kern R."/>
            <person name="Heyl A."/>
            <person name="Rumpler F."/>
            <person name="Villalobos L.I.A.C."/>
            <person name="Clay J.M."/>
            <person name="Skokan R."/>
            <person name="Toyoda A."/>
            <person name="Suzuki Y."/>
            <person name="Kagoshima H."/>
            <person name="Schijlen E."/>
            <person name="Tajeshwar N."/>
            <person name="Catarino B."/>
            <person name="Hetherington A.J."/>
            <person name="Saltykova A."/>
            <person name="Bonnot C."/>
            <person name="Breuninger H."/>
            <person name="Symeonidi A."/>
            <person name="Radhakrishnan G.V."/>
            <person name="Van Nieuwerburgh F."/>
            <person name="Deforce D."/>
            <person name="Chang C."/>
            <person name="Karol K.G."/>
            <person name="Hedrich R."/>
            <person name="Ulvskov P."/>
            <person name="Glockner G."/>
            <person name="Delwiche C.F."/>
            <person name="Petrasek J."/>
            <person name="Van de Peer Y."/>
            <person name="Friml J."/>
            <person name="Beilby M."/>
            <person name="Dolan L."/>
            <person name="Kohara Y."/>
            <person name="Sugano S."/>
            <person name="Fujiyama A."/>
            <person name="Delaux P.-M."/>
            <person name="Quint M."/>
            <person name="TheiBen G."/>
            <person name="Hagemann M."/>
            <person name="Harholt J."/>
            <person name="Dunand C."/>
            <person name="Zachgo S."/>
            <person name="Langdale J."/>
            <person name="Maumus F."/>
            <person name="Straeten D.V.D."/>
            <person name="Gould S.B."/>
            <person name="Rensing S.A."/>
        </authorList>
    </citation>
    <scope>NUCLEOTIDE SEQUENCE [LARGE SCALE GENOMIC DNA]</scope>
    <source>
        <strain evidence="2 3">S276</strain>
    </source>
</reference>
<feature type="compositionally biased region" description="Low complexity" evidence="1">
    <location>
        <begin position="251"/>
        <end position="269"/>
    </location>
</feature>
<protein>
    <submittedName>
        <fullName evidence="2">Uncharacterized protein</fullName>
    </submittedName>
</protein>
<feature type="region of interest" description="Disordered" evidence="1">
    <location>
        <begin position="285"/>
        <end position="318"/>
    </location>
</feature>
<dbReference type="Proteomes" id="UP000265515">
    <property type="component" value="Unassembled WGS sequence"/>
</dbReference>
<dbReference type="Gramene" id="GBG72590">
    <property type="protein sequence ID" value="GBG72590"/>
    <property type="gene ID" value="CBR_g12162"/>
</dbReference>
<feature type="region of interest" description="Disordered" evidence="1">
    <location>
        <begin position="744"/>
        <end position="775"/>
    </location>
</feature>
<organism evidence="2 3">
    <name type="scientific">Chara braunii</name>
    <name type="common">Braun's stonewort</name>
    <dbReference type="NCBI Taxonomy" id="69332"/>
    <lineage>
        <taxon>Eukaryota</taxon>
        <taxon>Viridiplantae</taxon>
        <taxon>Streptophyta</taxon>
        <taxon>Charophyceae</taxon>
        <taxon>Charales</taxon>
        <taxon>Characeae</taxon>
        <taxon>Chara</taxon>
    </lineage>
</organism>
<feature type="compositionally biased region" description="Polar residues" evidence="1">
    <location>
        <begin position="402"/>
        <end position="418"/>
    </location>
</feature>
<feature type="region of interest" description="Disordered" evidence="1">
    <location>
        <begin position="682"/>
        <end position="703"/>
    </location>
</feature>
<dbReference type="EMBL" id="BFEA01000168">
    <property type="protein sequence ID" value="GBG72590.1"/>
    <property type="molecule type" value="Genomic_DNA"/>
</dbReference>
<accession>A0A388KR97</accession>
<keyword evidence="3" id="KW-1185">Reference proteome</keyword>
<proteinExistence type="predicted"/>
<dbReference type="AlphaFoldDB" id="A0A388KR97"/>
<evidence type="ECO:0000313" key="2">
    <source>
        <dbReference type="EMBL" id="GBG72590.1"/>
    </source>
</evidence>
<evidence type="ECO:0000256" key="1">
    <source>
        <dbReference type="SAM" id="MobiDB-lite"/>
    </source>
</evidence>